<dbReference type="EMBL" id="CAKAEH010000445">
    <property type="protein sequence ID" value="CAG9531024.1"/>
    <property type="molecule type" value="Genomic_DNA"/>
</dbReference>
<keyword evidence="2" id="KW-1185">Reference proteome</keyword>
<reference evidence="1" key="1">
    <citation type="submission" date="2021-09" db="EMBL/GenBank/DDBJ databases">
        <authorList>
            <consortium name="Pathogen Informatics"/>
        </authorList>
    </citation>
    <scope>NUCLEOTIDE SEQUENCE</scope>
</reference>
<accession>A0A8J2Q8L5</accession>
<evidence type="ECO:0000313" key="2">
    <source>
        <dbReference type="Proteomes" id="UP000746747"/>
    </source>
</evidence>
<protein>
    <submittedName>
        <fullName evidence="1">Uncharacterized protein</fullName>
    </submittedName>
</protein>
<organism evidence="1 2">
    <name type="scientific">Cercopithifilaria johnstoni</name>
    <dbReference type="NCBI Taxonomy" id="2874296"/>
    <lineage>
        <taxon>Eukaryota</taxon>
        <taxon>Metazoa</taxon>
        <taxon>Ecdysozoa</taxon>
        <taxon>Nematoda</taxon>
        <taxon>Chromadorea</taxon>
        <taxon>Rhabditida</taxon>
        <taxon>Spirurina</taxon>
        <taxon>Spiruromorpha</taxon>
        <taxon>Filarioidea</taxon>
        <taxon>Onchocercidae</taxon>
        <taxon>Cercopithifilaria</taxon>
    </lineage>
</organism>
<gene>
    <name evidence="1" type="ORF">CJOHNSTONI_LOCUS1461</name>
</gene>
<name>A0A8J2Q8L5_9BILA</name>
<evidence type="ECO:0000313" key="1">
    <source>
        <dbReference type="EMBL" id="CAG9531024.1"/>
    </source>
</evidence>
<comment type="caution">
    <text evidence="1">The sequence shown here is derived from an EMBL/GenBank/DDBJ whole genome shotgun (WGS) entry which is preliminary data.</text>
</comment>
<proteinExistence type="predicted"/>
<dbReference type="AlphaFoldDB" id="A0A8J2Q8L5"/>
<dbReference type="Proteomes" id="UP000746747">
    <property type="component" value="Unassembled WGS sequence"/>
</dbReference>
<sequence length="101" mass="11243">MPTIVFLGIYELSCENPKILREGKTSAGVTFLGDEIDDWLNRREEKMTSPEATTTAILTTATTAILLQLDAAAAAFLDRYMSAMVDILAHLQDFRVMLLVY</sequence>